<dbReference type="Pfam" id="PF20250">
    <property type="entry name" value="FapA_N"/>
    <property type="match status" value="1"/>
</dbReference>
<feature type="coiled-coil region" evidence="1">
    <location>
        <begin position="518"/>
        <end position="580"/>
    </location>
</feature>
<comment type="caution">
    <text evidence="3">The sequence shown here is derived from an EMBL/GenBank/DDBJ whole genome shotgun (WGS) entry which is preliminary data.</text>
</comment>
<dbReference type="InterPro" id="IPR046865">
    <property type="entry name" value="FapA_b_solenoid"/>
</dbReference>
<organism evidence="3 4">
    <name type="scientific">Candidatus Thalassospirochaeta sargassi</name>
    <dbReference type="NCBI Taxonomy" id="3119039"/>
    <lineage>
        <taxon>Bacteria</taxon>
        <taxon>Pseudomonadati</taxon>
        <taxon>Spirochaetota</taxon>
        <taxon>Spirochaetia</taxon>
        <taxon>Spirochaetales</taxon>
        <taxon>Spirochaetaceae</taxon>
        <taxon>Candidatus Thalassospirochaeta</taxon>
    </lineage>
</organism>
<reference evidence="3 4" key="1">
    <citation type="submission" date="2022-12" db="EMBL/GenBank/DDBJ databases">
        <title>Metagenome assembled genome from gulf of manar.</title>
        <authorList>
            <person name="Kohli P."/>
            <person name="Pk S."/>
            <person name="Venkata Ramana C."/>
            <person name="Sasikala C."/>
        </authorList>
    </citation>
    <scope>NUCLEOTIDE SEQUENCE [LARGE SCALE GENOMIC DNA]</scope>
    <source>
        <strain evidence="3">JB008</strain>
    </source>
</reference>
<accession>A0AAJ1IFZ1</accession>
<dbReference type="Gene3D" id="3.30.30.80">
    <property type="entry name" value="probable RNA-binding protein from clostridium symbiosum atcc 14940"/>
    <property type="match status" value="1"/>
</dbReference>
<dbReference type="EMBL" id="JAQQAL010000051">
    <property type="protein sequence ID" value="MDC7228595.1"/>
    <property type="molecule type" value="Genomic_DNA"/>
</dbReference>
<evidence type="ECO:0000256" key="1">
    <source>
        <dbReference type="SAM" id="Coils"/>
    </source>
</evidence>
<gene>
    <name evidence="3" type="ORF">PQJ61_17670</name>
</gene>
<dbReference type="Pfam" id="PF14804">
    <property type="entry name" value="Jag_N"/>
    <property type="match status" value="1"/>
</dbReference>
<dbReference type="Pfam" id="PF03961">
    <property type="entry name" value="FapA"/>
    <property type="match status" value="1"/>
</dbReference>
<protein>
    <submittedName>
        <fullName evidence="3">FapA family protein</fullName>
    </submittedName>
</protein>
<dbReference type="PANTHER" id="PTHR38032">
    <property type="entry name" value="POLYMERASE-RELATED"/>
    <property type="match status" value="1"/>
</dbReference>
<feature type="domain" description="RNA-binding protein KhpB N-terminal" evidence="2">
    <location>
        <begin position="25"/>
        <end position="76"/>
    </location>
</feature>
<sequence>MAQLSDLREFMRKQAQDDRSRRSVQVSGASIDEALEQASIELNIPLKKIEYEVLESPSSGVLGFGKKNCMLIAYELVTEKSSAFGDDSFDLDFGGEDMMNDIQKDRDGEVIIQLRQDGVFLKVYAPVGNGKKVTEREAAMKLRARGIIDFDKHLMAKVVKNADGEKVRIGDYAYNPMNDALMTVDITDLDMKANIVVKEPGPGGADITADSIIGLLKANGIIHGIMEDEVADFEDHPVFDQPVVVAEGSKPVNGNDAKIIYNFSKDETQISLKEKRGKVDFKEINQIQNVVEGQILARKVPLEEGKPGRTVTGKLLPAKPGNDVDFNIGKNVKLSDDGITAIAEINGQVMLVGGGKLSVEPVYLVNGDVNLKSGGNIIFLGSVMVKGSVEDGFKVKASGNIEVMGNVGKSELDAEGDVIVHQGINGKTEGKVRAGKTVWSKFIENANVDCEDAVIATDGIINSNVVSNRLIACMGKRATIVGGRLRATEEIHAKTLGSVSGSETILEVGWDPRSKEKLQKLEQELGSQTSEIDDIERNIMTLENFKKKKKKLPDDKERYLEELKEQKLEIHNEMLRLEDEIKSIKEYLSSLKYVGKISAASKVFPGVRMMIKDAPLRVRNDFASVTFVNEEGDVKAITYEPLDEDLTKKG</sequence>
<dbReference type="InterPro" id="IPR036145">
    <property type="entry name" value="MinC_C_sf"/>
</dbReference>
<dbReference type="InterPro" id="IPR005646">
    <property type="entry name" value="FapA"/>
</dbReference>
<dbReference type="Proteomes" id="UP001221217">
    <property type="component" value="Unassembled WGS sequence"/>
</dbReference>
<evidence type="ECO:0000259" key="2">
    <source>
        <dbReference type="SMART" id="SM01245"/>
    </source>
</evidence>
<evidence type="ECO:0000313" key="4">
    <source>
        <dbReference type="Proteomes" id="UP001221217"/>
    </source>
</evidence>
<keyword evidence="1" id="KW-0175">Coiled coil</keyword>
<evidence type="ECO:0000313" key="3">
    <source>
        <dbReference type="EMBL" id="MDC7228595.1"/>
    </source>
</evidence>
<dbReference type="PANTHER" id="PTHR38032:SF1">
    <property type="entry name" value="RNA-BINDING PROTEIN KHPB N-TERMINAL DOMAIN-CONTAINING PROTEIN"/>
    <property type="match status" value="1"/>
</dbReference>
<dbReference type="SUPFAM" id="SSF63848">
    <property type="entry name" value="Cell-division inhibitor MinC, C-terminal domain"/>
    <property type="match status" value="1"/>
</dbReference>
<dbReference type="InterPro" id="IPR032782">
    <property type="entry name" value="KhpB_N"/>
</dbReference>
<dbReference type="AlphaFoldDB" id="A0AAJ1IFZ1"/>
<dbReference type="SMART" id="SM01245">
    <property type="entry name" value="Jag_N"/>
    <property type="match status" value="1"/>
</dbReference>
<name>A0AAJ1IFZ1_9SPIO</name>
<dbReference type="InterPro" id="IPR046866">
    <property type="entry name" value="FapA_N"/>
</dbReference>
<dbReference type="InterPro" id="IPR038247">
    <property type="entry name" value="Jag_N_dom_sf"/>
</dbReference>
<proteinExistence type="predicted"/>
<dbReference type="GO" id="GO:0000902">
    <property type="term" value="P:cell morphogenesis"/>
    <property type="evidence" value="ECO:0007669"/>
    <property type="project" value="InterPro"/>
</dbReference>